<reference evidence="2" key="1">
    <citation type="journal article" date="2009" name="PLoS ONE">
        <title>Methylobacterium genome sequences: a reference blueprint to investigate microbial metabolism of C1 compounds from natural and industrial sources.</title>
        <authorList>
            <person name="Vuilleumier S."/>
            <person name="Chistoserdova L."/>
            <person name="Lee M.-C."/>
            <person name="Bringel F."/>
            <person name="Lajus A."/>
            <person name="Zhou Y."/>
            <person name="Gourion B."/>
            <person name="Barbe V."/>
            <person name="Chang J."/>
            <person name="Cruveiller S."/>
            <person name="Dossat C."/>
            <person name="Gillett W."/>
            <person name="Gruffaz C."/>
            <person name="Haugen E."/>
            <person name="Hourcade E."/>
            <person name="Levy R."/>
            <person name="Mangenot S."/>
            <person name="Muller E."/>
            <person name="Nadalig T."/>
            <person name="Pagni M."/>
            <person name="Penny C."/>
            <person name="Peyraud R."/>
            <person name="Robinson D.G."/>
            <person name="Roche D."/>
            <person name="Rouy Z."/>
            <person name="Saenampechek C."/>
            <person name="Salvignol G."/>
            <person name="Vallenet D."/>
            <person name="Wu Z."/>
            <person name="Marx C.J."/>
            <person name="Vorholt J.A."/>
            <person name="Olson M.V."/>
            <person name="Kaul R."/>
            <person name="Weissenbach J."/>
            <person name="Medigue C."/>
            <person name="Lidstrom M.E."/>
        </authorList>
    </citation>
    <scope>NUCLEOTIDE SEQUENCE [LARGE SCALE GENOMIC DNA]</scope>
    <source>
        <strain evidence="2">DSM 6343 / CIP 106787 / DM4</strain>
    </source>
</reference>
<accession>C7CAU8</accession>
<sequence length="68" mass="7627">MEFITTPVRQRKCRVAIPYAGEGGREIGEPMRDEMHDLAFALDAAVPAATLWPRRPKAWARSKPFAST</sequence>
<dbReference type="HOGENOM" id="CLU_2789123_0_0_5"/>
<dbReference type="Proteomes" id="UP000008070">
    <property type="component" value="Chromosome"/>
</dbReference>
<protein>
    <submittedName>
        <fullName evidence="1">Uncharacterized protein</fullName>
    </submittedName>
</protein>
<dbReference type="KEGG" id="mdi:METDI2579"/>
<proteinExistence type="predicted"/>
<gene>
    <name evidence="1" type="ORF">METD_I2579</name>
</gene>
<evidence type="ECO:0000313" key="1">
    <source>
        <dbReference type="EMBL" id="CAX24231.1"/>
    </source>
</evidence>
<name>C7CAU8_METED</name>
<evidence type="ECO:0000313" key="2">
    <source>
        <dbReference type="Proteomes" id="UP000008070"/>
    </source>
</evidence>
<dbReference type="EMBL" id="FP103042">
    <property type="protein sequence ID" value="CAX24231.1"/>
    <property type="molecule type" value="Genomic_DNA"/>
</dbReference>
<organism evidence="1 2">
    <name type="scientific">Methylorubrum extorquens (strain DSM 6343 / CIP 106787 / DM4)</name>
    <name type="common">Methylobacterium extorquens</name>
    <dbReference type="NCBI Taxonomy" id="661410"/>
    <lineage>
        <taxon>Bacteria</taxon>
        <taxon>Pseudomonadati</taxon>
        <taxon>Pseudomonadota</taxon>
        <taxon>Alphaproteobacteria</taxon>
        <taxon>Hyphomicrobiales</taxon>
        <taxon>Methylobacteriaceae</taxon>
        <taxon>Methylorubrum</taxon>
    </lineage>
</organism>
<dbReference type="AlphaFoldDB" id="C7CAU8"/>